<dbReference type="AlphaFoldDB" id="F0WZC1"/>
<evidence type="ECO:0000256" key="1">
    <source>
        <dbReference type="SAM" id="Coils"/>
    </source>
</evidence>
<organism evidence="2">
    <name type="scientific">Albugo laibachii Nc14</name>
    <dbReference type="NCBI Taxonomy" id="890382"/>
    <lineage>
        <taxon>Eukaryota</taxon>
        <taxon>Sar</taxon>
        <taxon>Stramenopiles</taxon>
        <taxon>Oomycota</taxon>
        <taxon>Peronosporomycetes</taxon>
        <taxon>Albuginales</taxon>
        <taxon>Albuginaceae</taxon>
        <taxon>Albugo</taxon>
    </lineage>
</organism>
<reference evidence="2" key="2">
    <citation type="submission" date="2011-02" db="EMBL/GenBank/DDBJ databases">
        <authorList>
            <person name="MacLean D."/>
        </authorList>
    </citation>
    <scope>NUCLEOTIDE SEQUENCE</scope>
</reference>
<protein>
    <submittedName>
        <fullName evidence="2">AlNc14C421G11524 protein</fullName>
    </submittedName>
</protein>
<evidence type="ECO:0000313" key="2">
    <source>
        <dbReference type="EMBL" id="CCA26839.1"/>
    </source>
</evidence>
<proteinExistence type="predicted"/>
<dbReference type="EMBL" id="FR824464">
    <property type="protein sequence ID" value="CCA26839.1"/>
    <property type="molecule type" value="Genomic_DNA"/>
</dbReference>
<accession>F0WZC1</accession>
<dbReference type="HOGENOM" id="CLU_078661_0_0_1"/>
<feature type="coiled-coil region" evidence="1">
    <location>
        <begin position="29"/>
        <end position="56"/>
    </location>
</feature>
<keyword evidence="1" id="KW-0175">Coiled coil</keyword>
<name>F0WZC1_9STRA</name>
<gene>
    <name evidence="2" type="primary">AlNc14C421G11524</name>
    <name evidence="2" type="ORF">ALNC14_129830</name>
</gene>
<reference evidence="2" key="1">
    <citation type="journal article" date="2011" name="PLoS Biol.">
        <title>Gene gain and loss during evolution of obligate parasitism in the white rust pathogen of Arabidopsis thaliana.</title>
        <authorList>
            <person name="Kemen E."/>
            <person name="Gardiner A."/>
            <person name="Schultz-Larsen T."/>
            <person name="Kemen A.C."/>
            <person name="Balmuth A.L."/>
            <person name="Robert-Seilaniantz A."/>
            <person name="Bailey K."/>
            <person name="Holub E."/>
            <person name="Studholme D.J."/>
            <person name="Maclean D."/>
            <person name="Jones J.D."/>
        </authorList>
    </citation>
    <scope>NUCLEOTIDE SEQUENCE</scope>
</reference>
<sequence length="186" mass="21326">MTGIAARNPIDNILVSSTPLLVSLVREIQARQQRAVSQLRNNLDALHRERADHARVKRSKQRKRVRNQTNTTMAQFAPGAYVLYTEVWADSRPKLKTRWNGPVEVLHAISAWIFEIRNLFTGETREAHASHLNFYADKELKVTKAFLDAVAHNSEGHVVRSIVHHQWDVTTKRLRLLVAWRGLDPA</sequence>